<name>A0ABX0X0D2_9PROT</name>
<feature type="domain" description="Immunity protein 63" evidence="1">
    <location>
        <begin position="48"/>
        <end position="126"/>
    </location>
</feature>
<evidence type="ECO:0000313" key="2">
    <source>
        <dbReference type="EMBL" id="NJB74937.1"/>
    </source>
</evidence>
<dbReference type="RefSeq" id="WP_064780682.1">
    <property type="nucleotide sequence ID" value="NZ_AP027267.1"/>
</dbReference>
<dbReference type="InterPro" id="IPR028952">
    <property type="entry name" value="Imm63"/>
</dbReference>
<reference evidence="2 3" key="1">
    <citation type="submission" date="2020-03" db="EMBL/GenBank/DDBJ databases">
        <title>Genomic Encyclopedia of Type Strains, Phase IV (KMG-IV): sequencing the most valuable type-strain genomes for metagenomic binning, comparative biology and taxonomic classification.</title>
        <authorList>
            <person name="Goeker M."/>
        </authorList>
    </citation>
    <scope>NUCLEOTIDE SEQUENCE [LARGE SCALE GENOMIC DNA]</scope>
    <source>
        <strain evidence="2 3">DSM 18888</strain>
    </source>
</reference>
<protein>
    <recommendedName>
        <fullName evidence="1">Immunity protein 63 domain-containing protein</fullName>
    </recommendedName>
</protein>
<dbReference type="Proteomes" id="UP000556869">
    <property type="component" value="Unassembled WGS sequence"/>
</dbReference>
<comment type="caution">
    <text evidence="2">The sequence shown here is derived from an EMBL/GenBank/DDBJ whole genome shotgun (WGS) entry which is preliminary data.</text>
</comment>
<sequence length="218" mass="25551">MIEIETKIKERYAQLSELFFGHRKEFPFKFFVRDDGGGCHVEYDATGKLSLVGTDRGNETYRDETYDLNELMYWIFRNLAFSVAQAYEFKHRHPTDDSRRIWFPKAIEEISKISDDWGVRMKKEQDEILLKHPFNDDPFGLLSPDWTASMPNKYTVRYEEAGSIFDYDLEPAGDGAIFYRNSVRVSAGNKAPEPIHAVRVEEWLKKKFRVEVNCGQNQ</sequence>
<gene>
    <name evidence="2" type="ORF">GGR96_002029</name>
</gene>
<evidence type="ECO:0000259" key="1">
    <source>
        <dbReference type="Pfam" id="PF15599"/>
    </source>
</evidence>
<dbReference type="Pfam" id="PF15599">
    <property type="entry name" value="Imm63"/>
    <property type="match status" value="1"/>
</dbReference>
<evidence type="ECO:0000313" key="3">
    <source>
        <dbReference type="Proteomes" id="UP000556869"/>
    </source>
</evidence>
<proteinExistence type="predicted"/>
<keyword evidence="3" id="KW-1185">Reference proteome</keyword>
<dbReference type="EMBL" id="JAATJD010000002">
    <property type="protein sequence ID" value="NJB74937.1"/>
    <property type="molecule type" value="Genomic_DNA"/>
</dbReference>
<accession>A0ABX0X0D2</accession>
<organism evidence="2 3">
    <name type="scientific">Thalassospira tepidiphila</name>
    <dbReference type="NCBI Taxonomy" id="393657"/>
    <lineage>
        <taxon>Bacteria</taxon>
        <taxon>Pseudomonadati</taxon>
        <taxon>Pseudomonadota</taxon>
        <taxon>Alphaproteobacteria</taxon>
        <taxon>Rhodospirillales</taxon>
        <taxon>Thalassospiraceae</taxon>
        <taxon>Thalassospira</taxon>
    </lineage>
</organism>